<evidence type="ECO:0000313" key="4">
    <source>
        <dbReference type="Proteomes" id="UP000617531"/>
    </source>
</evidence>
<evidence type="ECO:0000313" key="3">
    <source>
        <dbReference type="EMBL" id="GHF04820.1"/>
    </source>
</evidence>
<dbReference type="SUPFAM" id="SSF56219">
    <property type="entry name" value="DNase I-like"/>
    <property type="match status" value="1"/>
</dbReference>
<keyword evidence="1" id="KW-0472">Membrane</keyword>
<dbReference type="Pfam" id="PF03372">
    <property type="entry name" value="Exo_endo_phos"/>
    <property type="match status" value="1"/>
</dbReference>
<dbReference type="EMBL" id="BNAI01000001">
    <property type="protein sequence ID" value="GHF04820.1"/>
    <property type="molecule type" value="Genomic_DNA"/>
</dbReference>
<feature type="transmembrane region" description="Helical" evidence="1">
    <location>
        <begin position="45"/>
        <end position="64"/>
    </location>
</feature>
<dbReference type="RefSeq" id="WP_191281491.1">
    <property type="nucleotide sequence ID" value="NZ_BNAI01000001.1"/>
</dbReference>
<organism evidence="3 4">
    <name type="scientific">Pseudolysinimonas yzui</name>
    <dbReference type="NCBI Taxonomy" id="2708254"/>
    <lineage>
        <taxon>Bacteria</taxon>
        <taxon>Bacillati</taxon>
        <taxon>Actinomycetota</taxon>
        <taxon>Actinomycetes</taxon>
        <taxon>Micrococcales</taxon>
        <taxon>Microbacteriaceae</taxon>
        <taxon>Pseudolysinimonas</taxon>
    </lineage>
</organism>
<name>A0A8J3DU52_9MICO</name>
<evidence type="ECO:0000256" key="1">
    <source>
        <dbReference type="SAM" id="Phobius"/>
    </source>
</evidence>
<dbReference type="InterPro" id="IPR036691">
    <property type="entry name" value="Endo/exonu/phosph_ase_sf"/>
</dbReference>
<reference evidence="3" key="1">
    <citation type="journal article" date="2014" name="Int. J. Syst. Evol. Microbiol.">
        <title>Complete genome sequence of Corynebacterium casei LMG S-19264T (=DSM 44701T), isolated from a smear-ripened cheese.</title>
        <authorList>
            <consortium name="US DOE Joint Genome Institute (JGI-PGF)"/>
            <person name="Walter F."/>
            <person name="Albersmeier A."/>
            <person name="Kalinowski J."/>
            <person name="Ruckert C."/>
        </authorList>
    </citation>
    <scope>NUCLEOTIDE SEQUENCE</scope>
    <source>
        <strain evidence="3">CGMCC 1.16548</strain>
    </source>
</reference>
<dbReference type="GO" id="GO:0003824">
    <property type="term" value="F:catalytic activity"/>
    <property type="evidence" value="ECO:0007669"/>
    <property type="project" value="InterPro"/>
</dbReference>
<feature type="transmembrane region" description="Helical" evidence="1">
    <location>
        <begin position="69"/>
        <end position="89"/>
    </location>
</feature>
<comment type="caution">
    <text evidence="3">The sequence shown here is derived from an EMBL/GenBank/DDBJ whole genome shotgun (WGS) entry which is preliminary data.</text>
</comment>
<reference evidence="3" key="2">
    <citation type="submission" date="2020-09" db="EMBL/GenBank/DDBJ databases">
        <authorList>
            <person name="Sun Q."/>
            <person name="Zhou Y."/>
        </authorList>
    </citation>
    <scope>NUCLEOTIDE SEQUENCE</scope>
    <source>
        <strain evidence="3">CGMCC 1.16548</strain>
    </source>
</reference>
<dbReference type="InterPro" id="IPR005135">
    <property type="entry name" value="Endo/exonuclease/phosphatase"/>
</dbReference>
<accession>A0A8J3DU52</accession>
<keyword evidence="1" id="KW-0812">Transmembrane</keyword>
<sequence length="338" mass="35091">MFRRVLSAAVIVLLGAALLLAAWPQLVGIQREAGVVQVTTMRGMLAAVALLCAVLFTLIALLWVGGRRFAGAVALLLLLFAGVQFAVLATRGAGDLAFETKAPGDVTVLAWNTLGDTPSVQTTVDLIVAEDADIVVLPETSQEYAALVQSQVGAAGIGMQLIPLSYDQVSKARSTMVLISYQLGEYARDDSRGGTDTLPSVLAVPVDGTGPTIVGAHPVAPVPGEMAEWRQGLDWLAARCAGDNVILAGDLNSTLDHYTGLDAASDASGGLGGCRDGARLTGNAAVGSWPTQVPTLLGAPIDHVMATENWDFVGFRVIASHDGHSDHRPVVAQLRPAG</sequence>
<dbReference type="Proteomes" id="UP000617531">
    <property type="component" value="Unassembled WGS sequence"/>
</dbReference>
<proteinExistence type="predicted"/>
<feature type="domain" description="Endonuclease/exonuclease/phosphatase" evidence="2">
    <location>
        <begin position="110"/>
        <end position="327"/>
    </location>
</feature>
<dbReference type="AlphaFoldDB" id="A0A8J3DU52"/>
<protein>
    <recommendedName>
        <fullName evidence="2">Endonuclease/exonuclease/phosphatase domain-containing protein</fullName>
    </recommendedName>
</protein>
<keyword evidence="1" id="KW-1133">Transmembrane helix</keyword>
<keyword evidence="4" id="KW-1185">Reference proteome</keyword>
<evidence type="ECO:0000259" key="2">
    <source>
        <dbReference type="Pfam" id="PF03372"/>
    </source>
</evidence>
<gene>
    <name evidence="3" type="ORF">GCM10011600_01600</name>
</gene>
<dbReference type="Gene3D" id="3.60.10.10">
    <property type="entry name" value="Endonuclease/exonuclease/phosphatase"/>
    <property type="match status" value="1"/>
</dbReference>